<evidence type="ECO:0000259" key="2">
    <source>
        <dbReference type="PROSITE" id="PS50891"/>
    </source>
</evidence>
<evidence type="ECO:0000256" key="1">
    <source>
        <dbReference type="ARBA" id="ARBA00005474"/>
    </source>
</evidence>
<dbReference type="EMBL" id="BMAC01000104">
    <property type="protein sequence ID" value="GFP85349.1"/>
    <property type="molecule type" value="Genomic_DNA"/>
</dbReference>
<dbReference type="AlphaFoldDB" id="A0A830BIV1"/>
<dbReference type="Pfam" id="PF03195">
    <property type="entry name" value="LOB"/>
    <property type="match status" value="1"/>
</dbReference>
<dbReference type="PROSITE" id="PS50891">
    <property type="entry name" value="LOB"/>
    <property type="match status" value="1"/>
</dbReference>
<dbReference type="GO" id="GO:0010468">
    <property type="term" value="P:regulation of gene expression"/>
    <property type="evidence" value="ECO:0007669"/>
    <property type="project" value="TreeGrafter"/>
</dbReference>
<sequence length="232" mass="24956">MSCNGCKALRKGCAADDCTLRPCLQWINSPESQVNATLFLVQFYGRTGLIKLLHAGPTHLRPDIFRSLLYEACGRLINPVHGSVGLMSSGGWPRCETAVENVLRHGAPQVPGDNDSAATIGRARARARVKRSAGPEVSTGLMGEPEAKFSISGWDCCKNSGEDDRESKRAASANSFSVEKVEPALASRVDKPVWGFKPKSQPGEIGLELTLGMNPLPQTYISTVIDISDSET</sequence>
<feature type="domain" description="LOB" evidence="2">
    <location>
        <begin position="1"/>
        <end position="108"/>
    </location>
</feature>
<dbReference type="Proteomes" id="UP000653305">
    <property type="component" value="Unassembled WGS sequence"/>
</dbReference>
<evidence type="ECO:0000313" key="3">
    <source>
        <dbReference type="EMBL" id="GFP85349.1"/>
    </source>
</evidence>
<reference evidence="3" key="1">
    <citation type="submission" date="2020-07" db="EMBL/GenBank/DDBJ databases">
        <title>Ethylene signaling mediates host invasion by parasitic plants.</title>
        <authorList>
            <person name="Yoshida S."/>
        </authorList>
    </citation>
    <scope>NUCLEOTIDE SEQUENCE</scope>
    <source>
        <strain evidence="3">Okayama</strain>
    </source>
</reference>
<dbReference type="OrthoDB" id="1922547at2759"/>
<accession>A0A830BIV1</accession>
<keyword evidence="4" id="KW-1185">Reference proteome</keyword>
<proteinExistence type="inferred from homology"/>
<organism evidence="3 4">
    <name type="scientific">Phtheirospermum japonicum</name>
    <dbReference type="NCBI Taxonomy" id="374723"/>
    <lineage>
        <taxon>Eukaryota</taxon>
        <taxon>Viridiplantae</taxon>
        <taxon>Streptophyta</taxon>
        <taxon>Embryophyta</taxon>
        <taxon>Tracheophyta</taxon>
        <taxon>Spermatophyta</taxon>
        <taxon>Magnoliopsida</taxon>
        <taxon>eudicotyledons</taxon>
        <taxon>Gunneridae</taxon>
        <taxon>Pentapetalae</taxon>
        <taxon>asterids</taxon>
        <taxon>lamiids</taxon>
        <taxon>Lamiales</taxon>
        <taxon>Orobanchaceae</taxon>
        <taxon>Orobanchaceae incertae sedis</taxon>
        <taxon>Phtheirospermum</taxon>
    </lineage>
</organism>
<dbReference type="InterPro" id="IPR004883">
    <property type="entry name" value="LOB"/>
</dbReference>
<name>A0A830BIV1_9LAMI</name>
<evidence type="ECO:0000313" key="4">
    <source>
        <dbReference type="Proteomes" id="UP000653305"/>
    </source>
</evidence>
<comment type="similarity">
    <text evidence="1">Belongs to the LOB domain-containing protein family.</text>
</comment>
<gene>
    <name evidence="3" type="ORF">PHJA_000678600</name>
</gene>
<comment type="caution">
    <text evidence="3">The sequence shown here is derived from an EMBL/GenBank/DDBJ whole genome shotgun (WGS) entry which is preliminary data.</text>
</comment>
<protein>
    <submittedName>
        <fullName evidence="3">LOB domain-containing protein 41</fullName>
    </submittedName>
</protein>
<dbReference type="PANTHER" id="PTHR31304:SF73">
    <property type="entry name" value="OS01G0511000 PROTEIN"/>
    <property type="match status" value="1"/>
</dbReference>
<dbReference type="PANTHER" id="PTHR31304">
    <property type="entry name" value="LOB DOMAIN-CONTAINING PROTEIN 38"/>
    <property type="match status" value="1"/>
</dbReference>